<dbReference type="Pfam" id="PF00095">
    <property type="entry name" value="WAP"/>
    <property type="match status" value="4"/>
</dbReference>
<evidence type="ECO:0000313" key="4">
    <source>
        <dbReference type="EMBL" id="KAF6089779.1"/>
    </source>
</evidence>
<dbReference type="SMART" id="SM00217">
    <property type="entry name" value="WAP"/>
    <property type="match status" value="4"/>
</dbReference>
<dbReference type="GO" id="GO:0019731">
    <property type="term" value="P:antibacterial humoral response"/>
    <property type="evidence" value="ECO:0007669"/>
    <property type="project" value="TreeGrafter"/>
</dbReference>
<dbReference type="PRINTS" id="PR00003">
    <property type="entry name" value="4DISULPHCORE"/>
</dbReference>
<dbReference type="AlphaFoldDB" id="A0A834DRT5"/>
<feature type="signal peptide" evidence="2">
    <location>
        <begin position="1"/>
        <end position="24"/>
    </location>
</feature>
<evidence type="ECO:0000256" key="2">
    <source>
        <dbReference type="SAM" id="SignalP"/>
    </source>
</evidence>
<dbReference type="InterPro" id="IPR036645">
    <property type="entry name" value="Elafin-like_sf"/>
</dbReference>
<accession>A0A834DRT5</accession>
<dbReference type="PROSITE" id="PS51390">
    <property type="entry name" value="WAP"/>
    <property type="match status" value="4"/>
</dbReference>
<feature type="chain" id="PRO_5032482199" evidence="2">
    <location>
        <begin position="25"/>
        <end position="230"/>
    </location>
</feature>
<dbReference type="PANTHER" id="PTHR19441">
    <property type="entry name" value="WHEY ACDIC PROTEIN WAP"/>
    <property type="match status" value="1"/>
</dbReference>
<keyword evidence="2" id="KW-0732">Signal</keyword>
<dbReference type="Proteomes" id="UP000664940">
    <property type="component" value="Unassembled WGS sequence"/>
</dbReference>
<dbReference type="GO" id="GO:0005615">
    <property type="term" value="C:extracellular space"/>
    <property type="evidence" value="ECO:0007669"/>
    <property type="project" value="TreeGrafter"/>
</dbReference>
<dbReference type="GO" id="GO:0004867">
    <property type="term" value="F:serine-type endopeptidase inhibitor activity"/>
    <property type="evidence" value="ECO:0007669"/>
    <property type="project" value="TreeGrafter"/>
</dbReference>
<name>A0A834DRT5_9CHIR</name>
<feature type="domain" description="WAP" evidence="3">
    <location>
        <begin position="25"/>
        <end position="68"/>
    </location>
</feature>
<sequence length="230" mass="24083">MSSCLFLLKALVVLGSLTSWVTVGEHVKEGECPPDKNPCPDLCQGDESCPAGQKCCHTGCGRACRGGIPQGRKGDCPRAARKQSCFQRCVTDETCPGTKKCCRFGCNKSCVFPVSAQKPGRGGECPADPLPCEELCSGDESCPPGHKCCSTGCGHTCRGDIKGGRGGACPQVLVGLCIVDCVLDENCQAGQKCCRSGCGRFCVPPVLPPQLAADPNRTARADSELETRVP</sequence>
<dbReference type="InterPro" id="IPR008197">
    <property type="entry name" value="WAP_dom"/>
</dbReference>
<dbReference type="SUPFAM" id="SSF57256">
    <property type="entry name" value="Elafin-like"/>
    <property type="match status" value="4"/>
</dbReference>
<evidence type="ECO:0000313" key="5">
    <source>
        <dbReference type="Proteomes" id="UP000664940"/>
    </source>
</evidence>
<protein>
    <submittedName>
        <fullName evidence="4">WAP four-disulfide core domain 3</fullName>
    </submittedName>
</protein>
<dbReference type="PANTHER" id="PTHR19441:SF97">
    <property type="entry name" value="WAP FOUR-DISULFIDE CORE DOMAIN PROTEIN 3"/>
    <property type="match status" value="1"/>
</dbReference>
<dbReference type="GO" id="GO:0045087">
    <property type="term" value="P:innate immune response"/>
    <property type="evidence" value="ECO:0007669"/>
    <property type="project" value="TreeGrafter"/>
</dbReference>
<feature type="domain" description="WAP" evidence="3">
    <location>
        <begin position="162"/>
        <end position="206"/>
    </location>
</feature>
<dbReference type="Gene3D" id="4.10.75.10">
    <property type="entry name" value="Elafin-like"/>
    <property type="match status" value="4"/>
</dbReference>
<dbReference type="InterPro" id="IPR050514">
    <property type="entry name" value="WAP_four-disulfide_core"/>
</dbReference>
<evidence type="ECO:0000259" key="3">
    <source>
        <dbReference type="PROSITE" id="PS51390"/>
    </source>
</evidence>
<keyword evidence="1" id="KW-0646">Protease inhibitor</keyword>
<comment type="caution">
    <text evidence="4">The sequence shown here is derived from an EMBL/GenBank/DDBJ whole genome shotgun (WGS) entry which is preliminary data.</text>
</comment>
<feature type="domain" description="WAP" evidence="3">
    <location>
        <begin position="115"/>
        <end position="161"/>
    </location>
</feature>
<evidence type="ECO:0000256" key="1">
    <source>
        <dbReference type="ARBA" id="ARBA00022690"/>
    </source>
</evidence>
<feature type="domain" description="WAP" evidence="3">
    <location>
        <begin position="69"/>
        <end position="114"/>
    </location>
</feature>
<organism evidence="4 5">
    <name type="scientific">Phyllostomus discolor</name>
    <name type="common">pale spear-nosed bat</name>
    <dbReference type="NCBI Taxonomy" id="89673"/>
    <lineage>
        <taxon>Eukaryota</taxon>
        <taxon>Metazoa</taxon>
        <taxon>Chordata</taxon>
        <taxon>Craniata</taxon>
        <taxon>Vertebrata</taxon>
        <taxon>Euteleostomi</taxon>
        <taxon>Mammalia</taxon>
        <taxon>Eutheria</taxon>
        <taxon>Laurasiatheria</taxon>
        <taxon>Chiroptera</taxon>
        <taxon>Yangochiroptera</taxon>
        <taxon>Phyllostomidae</taxon>
        <taxon>Phyllostominae</taxon>
        <taxon>Phyllostomus</taxon>
    </lineage>
</organism>
<proteinExistence type="predicted"/>
<gene>
    <name evidence="4" type="ORF">HJG60_020333</name>
</gene>
<reference evidence="4 5" key="1">
    <citation type="journal article" date="2020" name="Nature">
        <title>Six reference-quality genomes reveal evolution of bat adaptations.</title>
        <authorList>
            <person name="Jebb D."/>
            <person name="Huang Z."/>
            <person name="Pippel M."/>
            <person name="Hughes G.M."/>
            <person name="Lavrichenko K."/>
            <person name="Devanna P."/>
            <person name="Winkler S."/>
            <person name="Jermiin L.S."/>
            <person name="Skirmuntt E.C."/>
            <person name="Katzourakis A."/>
            <person name="Burkitt-Gray L."/>
            <person name="Ray D.A."/>
            <person name="Sullivan K.A.M."/>
            <person name="Roscito J.G."/>
            <person name="Kirilenko B.M."/>
            <person name="Davalos L.M."/>
            <person name="Corthals A.P."/>
            <person name="Power M.L."/>
            <person name="Jones G."/>
            <person name="Ransome R.D."/>
            <person name="Dechmann D.K.N."/>
            <person name="Locatelli A.G."/>
            <person name="Puechmaille S.J."/>
            <person name="Fedrigo O."/>
            <person name="Jarvis E.D."/>
            <person name="Hiller M."/>
            <person name="Vernes S.C."/>
            <person name="Myers E.W."/>
            <person name="Teeling E.C."/>
        </authorList>
    </citation>
    <scope>NUCLEOTIDE SEQUENCE [LARGE SCALE GENOMIC DNA]</scope>
    <source>
        <strain evidence="4">Bat1K_MPI-CBG_1</strain>
    </source>
</reference>
<dbReference type="EMBL" id="JABVXQ010000010">
    <property type="protein sequence ID" value="KAF6089779.1"/>
    <property type="molecule type" value="Genomic_DNA"/>
</dbReference>